<reference evidence="1 2" key="2">
    <citation type="journal article" date="2008" name="Bioinformatics">
        <title>Assembly reconciliation.</title>
        <authorList>
            <person name="Zimin A.V."/>
            <person name="Smith D.R."/>
            <person name="Sutton G."/>
            <person name="Yorke J.A."/>
        </authorList>
    </citation>
    <scope>NUCLEOTIDE SEQUENCE [LARGE SCALE GENOMIC DNA]</scope>
    <source>
        <strain evidence="1 2">TSC#14021-0224.01</strain>
    </source>
</reference>
<dbReference type="SUPFAM" id="SSF50494">
    <property type="entry name" value="Trypsin-like serine proteases"/>
    <property type="match status" value="1"/>
</dbReference>
<proteinExistence type="predicted"/>
<accession>A0A0Q5VZS9</accession>
<keyword evidence="2" id="KW-1185">Reference proteome</keyword>
<organism evidence="1 2">
    <name type="scientific">Drosophila erecta</name>
    <name type="common">Fruit fly</name>
    <dbReference type="NCBI Taxonomy" id="7220"/>
    <lineage>
        <taxon>Eukaryota</taxon>
        <taxon>Metazoa</taxon>
        <taxon>Ecdysozoa</taxon>
        <taxon>Arthropoda</taxon>
        <taxon>Hexapoda</taxon>
        <taxon>Insecta</taxon>
        <taxon>Pterygota</taxon>
        <taxon>Neoptera</taxon>
        <taxon>Endopterygota</taxon>
        <taxon>Diptera</taxon>
        <taxon>Brachycera</taxon>
        <taxon>Muscomorpha</taxon>
        <taxon>Ephydroidea</taxon>
        <taxon>Drosophilidae</taxon>
        <taxon>Drosophila</taxon>
        <taxon>Sophophora</taxon>
    </lineage>
</organism>
<protein>
    <recommendedName>
        <fullName evidence="3">Peptidase S1 domain-containing protein</fullName>
    </recommendedName>
</protein>
<reference evidence="1 2" key="1">
    <citation type="journal article" date="2007" name="Nature">
        <title>Evolution of genes and genomes on the Drosophila phylogeny.</title>
        <authorList>
            <consortium name="Drosophila 12 Genomes Consortium"/>
            <person name="Clark A.G."/>
            <person name="Eisen M.B."/>
            <person name="Smith D.R."/>
            <person name="Bergman C.M."/>
            <person name="Oliver B."/>
            <person name="Markow T.A."/>
            <person name="Kaufman T.C."/>
            <person name="Kellis M."/>
            <person name="Gelbart W."/>
            <person name="Iyer V.N."/>
            <person name="Pollard D.A."/>
            <person name="Sackton T.B."/>
            <person name="Larracuente A.M."/>
            <person name="Singh N.D."/>
            <person name="Abad J.P."/>
            <person name="Abt D.N."/>
            <person name="Adryan B."/>
            <person name="Aguade M."/>
            <person name="Akashi H."/>
            <person name="Anderson W.W."/>
            <person name="Aquadro C.F."/>
            <person name="Ardell D.H."/>
            <person name="Arguello R."/>
            <person name="Artieri C.G."/>
            <person name="Barbash D.A."/>
            <person name="Barker D."/>
            <person name="Barsanti P."/>
            <person name="Batterham P."/>
            <person name="Batzoglou S."/>
            <person name="Begun D."/>
            <person name="Bhutkar A."/>
            <person name="Blanco E."/>
            <person name="Bosak S.A."/>
            <person name="Bradley R.K."/>
            <person name="Brand A.D."/>
            <person name="Brent M.R."/>
            <person name="Brooks A.N."/>
            <person name="Brown R.H."/>
            <person name="Butlin R.K."/>
            <person name="Caggese C."/>
            <person name="Calvi B.R."/>
            <person name="Bernardo de Carvalho A."/>
            <person name="Caspi A."/>
            <person name="Castrezana S."/>
            <person name="Celniker S.E."/>
            <person name="Chang J.L."/>
            <person name="Chapple C."/>
            <person name="Chatterji S."/>
            <person name="Chinwalla A."/>
            <person name="Civetta A."/>
            <person name="Clifton S.W."/>
            <person name="Comeron J.M."/>
            <person name="Costello J.C."/>
            <person name="Coyne J.A."/>
            <person name="Daub J."/>
            <person name="David R.G."/>
            <person name="Delcher A.L."/>
            <person name="Delehaunty K."/>
            <person name="Do C.B."/>
            <person name="Ebling H."/>
            <person name="Edwards K."/>
            <person name="Eickbush T."/>
            <person name="Evans J.D."/>
            <person name="Filipski A."/>
            <person name="Findeiss S."/>
            <person name="Freyhult E."/>
            <person name="Fulton L."/>
            <person name="Fulton R."/>
            <person name="Garcia A.C."/>
            <person name="Gardiner A."/>
            <person name="Garfield D.A."/>
            <person name="Garvin B.E."/>
            <person name="Gibson G."/>
            <person name="Gilbert D."/>
            <person name="Gnerre S."/>
            <person name="Godfrey J."/>
            <person name="Good R."/>
            <person name="Gotea V."/>
            <person name="Gravely B."/>
            <person name="Greenberg A.J."/>
            <person name="Griffiths-Jones S."/>
            <person name="Gross S."/>
            <person name="Guigo R."/>
            <person name="Gustafson E.A."/>
            <person name="Haerty W."/>
            <person name="Hahn M.W."/>
            <person name="Halligan D.L."/>
            <person name="Halpern A.L."/>
            <person name="Halter G.M."/>
            <person name="Han M.V."/>
            <person name="Heger A."/>
            <person name="Hillier L."/>
            <person name="Hinrichs A.S."/>
            <person name="Holmes I."/>
            <person name="Hoskins R.A."/>
            <person name="Hubisz M.J."/>
            <person name="Hultmark D."/>
            <person name="Huntley M.A."/>
            <person name="Jaffe D.B."/>
            <person name="Jagadeeshan S."/>
            <person name="Jeck W.R."/>
            <person name="Johnson J."/>
            <person name="Jones C.D."/>
            <person name="Jordan W.C."/>
            <person name="Karpen G.H."/>
            <person name="Kataoka E."/>
            <person name="Keightley P.D."/>
            <person name="Kheradpour P."/>
            <person name="Kirkness E.F."/>
            <person name="Koerich L.B."/>
            <person name="Kristiansen K."/>
            <person name="Kudrna D."/>
            <person name="Kulathinal R.J."/>
            <person name="Kumar S."/>
            <person name="Kwok R."/>
            <person name="Lander E."/>
            <person name="Langley C.H."/>
            <person name="Lapoint R."/>
            <person name="Lazzaro B.P."/>
            <person name="Lee S.J."/>
            <person name="Levesque L."/>
            <person name="Li R."/>
            <person name="Lin C.F."/>
            <person name="Lin M.F."/>
            <person name="Lindblad-Toh K."/>
            <person name="Llopart A."/>
            <person name="Long M."/>
            <person name="Low L."/>
            <person name="Lozovsky E."/>
            <person name="Lu J."/>
            <person name="Luo M."/>
            <person name="Machado C.A."/>
            <person name="Makalowski W."/>
            <person name="Marzo M."/>
            <person name="Matsuda M."/>
            <person name="Matzkin L."/>
            <person name="McAllister B."/>
            <person name="McBride C.S."/>
            <person name="McKernan B."/>
            <person name="McKernan K."/>
            <person name="Mendez-Lago M."/>
            <person name="Minx P."/>
            <person name="Mollenhauer M.U."/>
            <person name="Montooth K."/>
            <person name="Mount S.M."/>
            <person name="Mu X."/>
            <person name="Myers E."/>
            <person name="Negre B."/>
            <person name="Newfeld S."/>
            <person name="Nielsen R."/>
            <person name="Noor M.A."/>
            <person name="O'Grady P."/>
            <person name="Pachter L."/>
            <person name="Papaceit M."/>
            <person name="Parisi M.J."/>
            <person name="Parisi M."/>
            <person name="Parts L."/>
            <person name="Pedersen J.S."/>
            <person name="Pesole G."/>
            <person name="Phillippy A.M."/>
            <person name="Ponting C.P."/>
            <person name="Pop M."/>
            <person name="Porcelli D."/>
            <person name="Powell J.R."/>
            <person name="Prohaska S."/>
            <person name="Pruitt K."/>
            <person name="Puig M."/>
            <person name="Quesneville H."/>
            <person name="Ram K.R."/>
            <person name="Rand D."/>
            <person name="Rasmussen M.D."/>
            <person name="Reed L.K."/>
            <person name="Reenan R."/>
            <person name="Reily A."/>
            <person name="Remington K.A."/>
            <person name="Rieger T.T."/>
            <person name="Ritchie M.G."/>
            <person name="Robin C."/>
            <person name="Rogers Y.H."/>
            <person name="Rohde C."/>
            <person name="Rozas J."/>
            <person name="Rubenfield M.J."/>
            <person name="Ruiz A."/>
            <person name="Russo S."/>
            <person name="Salzberg S.L."/>
            <person name="Sanchez-Gracia A."/>
            <person name="Saranga D.J."/>
            <person name="Sato H."/>
            <person name="Schaeffer S.W."/>
            <person name="Schatz M.C."/>
            <person name="Schlenke T."/>
            <person name="Schwartz R."/>
            <person name="Segarra C."/>
            <person name="Singh R.S."/>
            <person name="Sirot L."/>
            <person name="Sirota M."/>
            <person name="Sisneros N.B."/>
            <person name="Smith C.D."/>
            <person name="Smith T.F."/>
            <person name="Spieth J."/>
            <person name="Stage D.E."/>
            <person name="Stark A."/>
            <person name="Stephan W."/>
            <person name="Strausberg R.L."/>
            <person name="Strempel S."/>
            <person name="Sturgill D."/>
            <person name="Sutton G."/>
            <person name="Sutton G.G."/>
            <person name="Tao W."/>
            <person name="Teichmann S."/>
            <person name="Tobari Y.N."/>
            <person name="Tomimura Y."/>
            <person name="Tsolas J.M."/>
            <person name="Valente V.L."/>
            <person name="Venter E."/>
            <person name="Venter J.C."/>
            <person name="Vicario S."/>
            <person name="Vieira F.G."/>
            <person name="Vilella A.J."/>
            <person name="Villasante A."/>
            <person name="Walenz B."/>
            <person name="Wang J."/>
            <person name="Wasserman M."/>
            <person name="Watts T."/>
            <person name="Wilson D."/>
            <person name="Wilson R.K."/>
            <person name="Wing R.A."/>
            <person name="Wolfner M.F."/>
            <person name="Wong A."/>
            <person name="Wong G.K."/>
            <person name="Wu C.I."/>
            <person name="Wu G."/>
            <person name="Yamamoto D."/>
            <person name="Yang H.P."/>
            <person name="Yang S.P."/>
            <person name="Yorke J.A."/>
            <person name="Yoshida K."/>
            <person name="Zdobnov E."/>
            <person name="Zhang P."/>
            <person name="Zhang Y."/>
            <person name="Zimin A.V."/>
            <person name="Baldwin J."/>
            <person name="Abdouelleil A."/>
            <person name="Abdulkadir J."/>
            <person name="Abebe A."/>
            <person name="Abera B."/>
            <person name="Abreu J."/>
            <person name="Acer S.C."/>
            <person name="Aftuck L."/>
            <person name="Alexander A."/>
            <person name="An P."/>
            <person name="Anderson E."/>
            <person name="Anderson S."/>
            <person name="Arachi H."/>
            <person name="Azer M."/>
            <person name="Bachantsang P."/>
            <person name="Barry A."/>
            <person name="Bayul T."/>
            <person name="Berlin A."/>
            <person name="Bessette D."/>
            <person name="Bloom T."/>
            <person name="Blye J."/>
            <person name="Boguslavskiy L."/>
            <person name="Bonnet C."/>
            <person name="Boukhgalter B."/>
            <person name="Bourzgui I."/>
            <person name="Brown A."/>
            <person name="Cahill P."/>
            <person name="Channer S."/>
            <person name="Cheshatsang Y."/>
            <person name="Chuda L."/>
            <person name="Citroen M."/>
            <person name="Collymore A."/>
            <person name="Cooke P."/>
            <person name="Costello M."/>
            <person name="D'Aco K."/>
            <person name="Daza R."/>
            <person name="De Haan G."/>
            <person name="DeGray S."/>
            <person name="DeMaso C."/>
            <person name="Dhargay N."/>
            <person name="Dooley K."/>
            <person name="Dooley E."/>
            <person name="Doricent M."/>
            <person name="Dorje P."/>
            <person name="Dorjee K."/>
            <person name="Dupes A."/>
            <person name="Elong R."/>
            <person name="Falk J."/>
            <person name="Farina A."/>
            <person name="Faro S."/>
            <person name="Ferguson D."/>
            <person name="Fisher S."/>
            <person name="Foley C.D."/>
            <person name="Franke A."/>
            <person name="Friedrich D."/>
            <person name="Gadbois L."/>
            <person name="Gearin G."/>
            <person name="Gearin C.R."/>
            <person name="Giannoukos G."/>
            <person name="Goode T."/>
            <person name="Graham J."/>
            <person name="Grandbois E."/>
            <person name="Grewal S."/>
            <person name="Gyaltsen K."/>
            <person name="Hafez N."/>
            <person name="Hagos B."/>
            <person name="Hall J."/>
            <person name="Henson C."/>
            <person name="Hollinger A."/>
            <person name="Honan T."/>
            <person name="Huard M.D."/>
            <person name="Hughes L."/>
            <person name="Hurhula B."/>
            <person name="Husby M.E."/>
            <person name="Kamat A."/>
            <person name="Kanga B."/>
            <person name="Kashin S."/>
            <person name="Khazanovich D."/>
            <person name="Kisner P."/>
            <person name="Lance K."/>
            <person name="Lara M."/>
            <person name="Lee W."/>
            <person name="Lennon N."/>
            <person name="Letendre F."/>
            <person name="LeVine R."/>
            <person name="Lipovsky A."/>
            <person name="Liu X."/>
            <person name="Liu J."/>
            <person name="Liu S."/>
            <person name="Lokyitsang T."/>
            <person name="Lokyitsang Y."/>
            <person name="Lubonja R."/>
            <person name="Lui A."/>
            <person name="MacDonald P."/>
            <person name="Magnisalis V."/>
            <person name="Maru K."/>
            <person name="Matthews C."/>
            <person name="McCusker W."/>
            <person name="McDonough S."/>
            <person name="Mehta T."/>
            <person name="Meldrim J."/>
            <person name="Meneus L."/>
            <person name="Mihai O."/>
            <person name="Mihalev A."/>
            <person name="Mihova T."/>
            <person name="Mittelman R."/>
            <person name="Mlenga V."/>
            <person name="Montmayeur A."/>
            <person name="Mulrain L."/>
            <person name="Navidi A."/>
            <person name="Naylor J."/>
            <person name="Negash T."/>
            <person name="Nguyen T."/>
            <person name="Nguyen N."/>
            <person name="Nicol R."/>
            <person name="Norbu C."/>
            <person name="Norbu N."/>
            <person name="Novod N."/>
            <person name="O'Neill B."/>
            <person name="Osman S."/>
            <person name="Markiewicz E."/>
            <person name="Oyono O.L."/>
            <person name="Patti C."/>
            <person name="Phunkhang P."/>
            <person name="Pierre F."/>
            <person name="Priest M."/>
            <person name="Raghuraman S."/>
            <person name="Rege F."/>
            <person name="Reyes R."/>
            <person name="Rise C."/>
            <person name="Rogov P."/>
            <person name="Ross K."/>
            <person name="Ryan E."/>
            <person name="Settipalli S."/>
            <person name="Shea T."/>
            <person name="Sherpa N."/>
            <person name="Shi L."/>
            <person name="Shih D."/>
            <person name="Sparrow T."/>
            <person name="Spaulding J."/>
            <person name="Stalker J."/>
            <person name="Stange-Thomann N."/>
            <person name="Stavropoulos S."/>
            <person name="Stone C."/>
            <person name="Strader C."/>
            <person name="Tesfaye S."/>
            <person name="Thomson T."/>
            <person name="Thoulutsang Y."/>
            <person name="Thoulutsang D."/>
            <person name="Topham K."/>
            <person name="Topping I."/>
            <person name="Tsamla T."/>
            <person name="Vassiliev H."/>
            <person name="Vo A."/>
            <person name="Wangchuk T."/>
            <person name="Wangdi T."/>
            <person name="Weiand M."/>
            <person name="Wilkinson J."/>
            <person name="Wilson A."/>
            <person name="Yadav S."/>
            <person name="Young G."/>
            <person name="Yu Q."/>
            <person name="Zembek L."/>
            <person name="Zhong D."/>
            <person name="Zimmer A."/>
            <person name="Zwirko Z."/>
            <person name="Jaffe D.B."/>
            <person name="Alvarez P."/>
            <person name="Brockman W."/>
            <person name="Butler J."/>
            <person name="Chin C."/>
            <person name="Gnerre S."/>
            <person name="Grabherr M."/>
            <person name="Kleber M."/>
            <person name="Mauceli E."/>
            <person name="MacCallum I."/>
        </authorList>
    </citation>
    <scope>NUCLEOTIDE SEQUENCE [LARGE SCALE GENOMIC DNA]</scope>
    <source>
        <strain evidence="1 2">TSC#14021-0224.01</strain>
    </source>
</reference>
<dbReference type="Proteomes" id="UP000008711">
    <property type="component" value="Unassembled WGS sequence"/>
</dbReference>
<evidence type="ECO:0000313" key="1">
    <source>
        <dbReference type="EMBL" id="KQS62506.1"/>
    </source>
</evidence>
<dbReference type="EMBL" id="CH954179">
    <property type="protein sequence ID" value="KQS62506.1"/>
    <property type="molecule type" value="Genomic_DNA"/>
</dbReference>
<name>A0A0Q5VZS9_DROER</name>
<evidence type="ECO:0000313" key="2">
    <source>
        <dbReference type="Proteomes" id="UP000008711"/>
    </source>
</evidence>
<evidence type="ECO:0008006" key="3">
    <source>
        <dbReference type="Google" id="ProtNLM"/>
    </source>
</evidence>
<dbReference type="AlphaFoldDB" id="A0A0Q5VZS9"/>
<feature type="non-terminal residue" evidence="1">
    <location>
        <position position="1"/>
    </location>
</feature>
<dbReference type="InterPro" id="IPR009003">
    <property type="entry name" value="Peptidase_S1_PA"/>
</dbReference>
<sequence length="97" mass="11091">LYEECKSNCKEDIVVRLWKVSLYQNNIIYISGQLITNRFVLTVARETLDVESIHTHPHFTNSSLDNNVAFLKLVHNVPNSGLLSILLVYANIPNYSD</sequence>
<gene>
    <name evidence="1" type="primary">Dere\GG27008</name>
    <name evidence="1" type="synonym">GG27008</name>
    <name evidence="1" type="ORF">Dere_GG27008</name>
</gene>